<gene>
    <name evidence="1" type="ORF">ArsFIN_25780</name>
</gene>
<protein>
    <submittedName>
        <fullName evidence="1">Uncharacterized protein</fullName>
    </submittedName>
</protein>
<name>A0A4P7KV37_9GAMM</name>
<sequence>MSFVFDEESLVFQGEGKRQFSLFSFNFSEVIMPKNRRFINKNHEEKAHPDSPDGLLVAASKNKRFAHRFVSEFRKLQGVKNGCNSHQS</sequence>
<organism evidence="1 2">
    <name type="scientific">Arsenophonus nasoniae</name>
    <name type="common">son-killer infecting Nasonia vitripennis</name>
    <dbReference type="NCBI Taxonomy" id="638"/>
    <lineage>
        <taxon>Bacteria</taxon>
        <taxon>Pseudomonadati</taxon>
        <taxon>Pseudomonadota</taxon>
        <taxon>Gammaproteobacteria</taxon>
        <taxon>Enterobacterales</taxon>
        <taxon>Morganellaceae</taxon>
        <taxon>Arsenophonus</taxon>
    </lineage>
</organism>
<proteinExistence type="predicted"/>
<dbReference type="EMBL" id="CP038613">
    <property type="protein sequence ID" value="QBY44005.1"/>
    <property type="molecule type" value="Genomic_DNA"/>
</dbReference>
<reference evidence="1 2" key="1">
    <citation type="submission" date="2019-03" db="EMBL/GenBank/DDBJ databases">
        <title>Long-read sequencing reveals hyperdense prophage content in a complex bacterial symbiont genome.</title>
        <authorList>
            <person name="Frost C.L."/>
            <person name="Siozios S."/>
            <person name="Nadal-Jimenez P."/>
            <person name="Brockhurst M.A."/>
            <person name="King K.C."/>
            <person name="Darby A.C."/>
            <person name="Hurst G.D.D."/>
        </authorList>
    </citation>
    <scope>NUCLEOTIDE SEQUENCE [LARGE SCALE GENOMIC DNA]</scope>
    <source>
        <strain evidence="1 2">FIN</strain>
    </source>
</reference>
<dbReference type="Proteomes" id="UP000295134">
    <property type="component" value="Chromosome"/>
</dbReference>
<evidence type="ECO:0000313" key="1">
    <source>
        <dbReference type="EMBL" id="QBY44005.1"/>
    </source>
</evidence>
<dbReference type="KEGG" id="ans:ArsFIN_25780"/>
<dbReference type="AlphaFoldDB" id="A0A4P7KV37"/>
<evidence type="ECO:0000313" key="2">
    <source>
        <dbReference type="Proteomes" id="UP000295134"/>
    </source>
</evidence>
<accession>A0A4P7KV37</accession>